<feature type="compositionally biased region" description="Basic residues" evidence="1">
    <location>
        <begin position="104"/>
        <end position="113"/>
    </location>
</feature>
<gene>
    <name evidence="2" type="ORF">KCV03_g7658</name>
</gene>
<evidence type="ECO:0000256" key="1">
    <source>
        <dbReference type="SAM" id="MobiDB-lite"/>
    </source>
</evidence>
<feature type="non-terminal residue" evidence="2">
    <location>
        <position position="599"/>
    </location>
</feature>
<feature type="region of interest" description="Disordered" evidence="1">
    <location>
        <begin position="89"/>
        <end position="124"/>
    </location>
</feature>
<comment type="caution">
    <text evidence="2">The sequence shown here is derived from an EMBL/GenBank/DDBJ whole genome shotgun (WGS) entry which is preliminary data.</text>
</comment>
<dbReference type="OrthoDB" id="3934054at2759"/>
<proteinExistence type="predicted"/>
<dbReference type="Proteomes" id="UP000767238">
    <property type="component" value="Unassembled WGS sequence"/>
</dbReference>
<organism evidence="2 3">
    <name type="scientific">Aureobasidium melanogenum</name>
    <name type="common">Aureobasidium pullulans var. melanogenum</name>
    <dbReference type="NCBI Taxonomy" id="46634"/>
    <lineage>
        <taxon>Eukaryota</taxon>
        <taxon>Fungi</taxon>
        <taxon>Dikarya</taxon>
        <taxon>Ascomycota</taxon>
        <taxon>Pezizomycotina</taxon>
        <taxon>Dothideomycetes</taxon>
        <taxon>Dothideomycetidae</taxon>
        <taxon>Dothideales</taxon>
        <taxon>Saccotheciaceae</taxon>
        <taxon>Aureobasidium</taxon>
    </lineage>
</organism>
<reference evidence="2" key="2">
    <citation type="submission" date="2021-08" db="EMBL/GenBank/DDBJ databases">
        <authorList>
            <person name="Gostincar C."/>
            <person name="Sun X."/>
            <person name="Song Z."/>
            <person name="Gunde-Cimerman N."/>
        </authorList>
    </citation>
    <scope>NUCLEOTIDE SEQUENCE</scope>
    <source>
        <strain evidence="2">EXF-8016</strain>
    </source>
</reference>
<sequence length="599" mass="68020">MSSAPLNLLEGVDIDEDVLPATLWETIYAFCQRPTESKEQIPRLQHMIHNMNWIASNISKQPDFAEKTLKSTVSEPLVEAADESVCRTATRKRKAIDTANPKPRQTKKTKKNRATSALERSEPAALPKQILPLASPTSRVDNRTLGQSNKHNMYDETILPSTEVALSNETRRSTTSLVRLSPSGKGDNWLNTFGYDGVNNVLQMANQVYNNRELLEIDATTTLDGAQDSPLRSAAVCLKNVWARFKGNALMTVEAMVYYKELAEDFRRLEGDTYRPETSIGRDWLEHSNGRTRSVQVRRNFVLQRLLECIKPATTDLTANEDKKKKDTAKLQKERLMARNIELMVRLFGHGILPLMGNTTWRETFSQYTAATAEPLLTELLARCPTLRQICNCADKNFYQYVRTRAKIVDLPKDCLNGCSVSIESHKKHTLAYLLAAPGELEESVDSMEEGMHVTPNEHGKRSSTKRPVEVEEERGIEEGLFSDLRQRCPPRDLTWDLKTRQWLCQSCIFGVPPKPDPLVCQTNWCLRASGTVKAFRKDSQTWACSGCMYYDLADILDTRPARSSCYDCGLAEVAKGKCKIFFHEDQRQWYCKKCMENQ</sequence>
<dbReference type="EMBL" id="JAHFYH010000065">
    <property type="protein sequence ID" value="KAH0216276.1"/>
    <property type="molecule type" value="Genomic_DNA"/>
</dbReference>
<evidence type="ECO:0000313" key="3">
    <source>
        <dbReference type="Proteomes" id="UP000767238"/>
    </source>
</evidence>
<reference evidence="2" key="1">
    <citation type="journal article" date="2021" name="J Fungi (Basel)">
        <title>Virulence traits and population genomics of the black yeast Aureobasidium melanogenum.</title>
        <authorList>
            <person name="Cernosa A."/>
            <person name="Sun X."/>
            <person name="Gostincar C."/>
            <person name="Fang C."/>
            <person name="Gunde-Cimerman N."/>
            <person name="Song Z."/>
        </authorList>
    </citation>
    <scope>NUCLEOTIDE SEQUENCE</scope>
    <source>
        <strain evidence="2">EXF-8016</strain>
    </source>
</reference>
<evidence type="ECO:0000313" key="2">
    <source>
        <dbReference type="EMBL" id="KAH0216276.1"/>
    </source>
</evidence>
<dbReference type="AlphaFoldDB" id="A0A9P8K3C2"/>
<protein>
    <submittedName>
        <fullName evidence="2">Uncharacterized protein</fullName>
    </submittedName>
</protein>
<name>A0A9P8K3C2_AURME</name>
<accession>A0A9P8K3C2</accession>